<evidence type="ECO:0000313" key="2">
    <source>
        <dbReference type="EMBL" id="SDL99864.1"/>
    </source>
</evidence>
<keyword evidence="1" id="KW-0472">Membrane</keyword>
<evidence type="ECO:0000256" key="1">
    <source>
        <dbReference type="SAM" id="Phobius"/>
    </source>
</evidence>
<evidence type="ECO:0000313" key="3">
    <source>
        <dbReference type="Proteomes" id="UP000199068"/>
    </source>
</evidence>
<feature type="transmembrane region" description="Helical" evidence="1">
    <location>
        <begin position="205"/>
        <end position="222"/>
    </location>
</feature>
<keyword evidence="1" id="KW-1133">Transmembrane helix</keyword>
<feature type="transmembrane region" description="Helical" evidence="1">
    <location>
        <begin position="90"/>
        <end position="112"/>
    </location>
</feature>
<organism evidence="2 3">
    <name type="scientific">Romboutsia lituseburensis DSM 797</name>
    <dbReference type="NCBI Taxonomy" id="1121325"/>
    <lineage>
        <taxon>Bacteria</taxon>
        <taxon>Bacillati</taxon>
        <taxon>Bacillota</taxon>
        <taxon>Clostridia</taxon>
        <taxon>Peptostreptococcales</taxon>
        <taxon>Peptostreptococcaceae</taxon>
        <taxon>Romboutsia</taxon>
    </lineage>
</organism>
<reference evidence="2 3" key="1">
    <citation type="submission" date="2016-10" db="EMBL/GenBank/DDBJ databases">
        <authorList>
            <person name="de Groot N.N."/>
        </authorList>
    </citation>
    <scope>NUCLEOTIDE SEQUENCE [LARGE SCALE GENOMIC DNA]</scope>
    <source>
        <strain evidence="2 3">DSM 797</strain>
    </source>
</reference>
<keyword evidence="3" id="KW-1185">Reference proteome</keyword>
<dbReference type="EMBL" id="FNGW01000004">
    <property type="protein sequence ID" value="SDL99864.1"/>
    <property type="molecule type" value="Genomic_DNA"/>
</dbReference>
<feature type="transmembrane region" description="Helical" evidence="1">
    <location>
        <begin position="170"/>
        <end position="193"/>
    </location>
</feature>
<accession>A0A1G9PMD3</accession>
<sequence length="224" mass="25522">MEDLKERAVESIIHTVIITIFSLAIIYFIATNIPNNYFLMSVSMLGIIFILNYIKKPYIEEDKNKLAINSWICLTSIIFIGVLIGKMLSFSALIGFGLGLSVFDVISFTKIGSKTTNAKVMKNKNLTIKLIVYGTSFKSNKPVPTLGFGDFLFYTILVSSIYKFSSSIEILFYSMCLILLGVIINLLITWFIYEKDWYKGFPATFIPFILIVLFMILNFSYLTF</sequence>
<feature type="transmembrane region" description="Helical" evidence="1">
    <location>
        <begin position="12"/>
        <end position="30"/>
    </location>
</feature>
<keyword evidence="1" id="KW-0812">Transmembrane</keyword>
<name>A0A1G9PMD3_9FIRM</name>
<dbReference type="RefSeq" id="WP_092725863.1">
    <property type="nucleotide sequence ID" value="NZ_FNGW01000004.1"/>
</dbReference>
<feature type="transmembrane region" description="Helical" evidence="1">
    <location>
        <begin position="66"/>
        <end position="84"/>
    </location>
</feature>
<feature type="transmembrane region" description="Helical" evidence="1">
    <location>
        <begin position="36"/>
        <end position="54"/>
    </location>
</feature>
<dbReference type="Proteomes" id="UP000199068">
    <property type="component" value="Unassembled WGS sequence"/>
</dbReference>
<proteinExistence type="predicted"/>
<gene>
    <name evidence="2" type="ORF">SAMN04515677_104423</name>
</gene>
<dbReference type="AlphaFoldDB" id="A0A1G9PMD3"/>
<protein>
    <submittedName>
        <fullName evidence="2">Uncharacterized protein</fullName>
    </submittedName>
</protein>